<keyword evidence="2" id="KW-1185">Reference proteome</keyword>
<reference evidence="1 2" key="1">
    <citation type="submission" date="2023-03" db="EMBL/GenBank/DDBJ databases">
        <title>WGS of Gossypium arboreum.</title>
        <authorList>
            <person name="Yu D."/>
        </authorList>
    </citation>
    <scope>NUCLEOTIDE SEQUENCE [LARGE SCALE GENOMIC DNA]</scope>
    <source>
        <tissue evidence="1">Leaf</tissue>
    </source>
</reference>
<accession>A0ABR0R2I3</accession>
<evidence type="ECO:0000313" key="2">
    <source>
        <dbReference type="Proteomes" id="UP001358586"/>
    </source>
</evidence>
<organism evidence="1 2">
    <name type="scientific">Gossypium arboreum</name>
    <name type="common">Tree cotton</name>
    <name type="synonym">Gossypium nanking</name>
    <dbReference type="NCBI Taxonomy" id="29729"/>
    <lineage>
        <taxon>Eukaryota</taxon>
        <taxon>Viridiplantae</taxon>
        <taxon>Streptophyta</taxon>
        <taxon>Embryophyta</taxon>
        <taxon>Tracheophyta</taxon>
        <taxon>Spermatophyta</taxon>
        <taxon>Magnoliopsida</taxon>
        <taxon>eudicotyledons</taxon>
        <taxon>Gunneridae</taxon>
        <taxon>Pentapetalae</taxon>
        <taxon>rosids</taxon>
        <taxon>malvids</taxon>
        <taxon>Malvales</taxon>
        <taxon>Malvaceae</taxon>
        <taxon>Malvoideae</taxon>
        <taxon>Gossypium</taxon>
    </lineage>
</organism>
<sequence>MGNQHMEFGWDLTLRAAPRRGRQVVSKWIREESDTDKWQDMKIDRERSVRKVGGEATNNNEEKEEVGPWGRFTRQLRKNLNTRSQVITIQLEVRG</sequence>
<proteinExistence type="predicted"/>
<evidence type="ECO:0000313" key="1">
    <source>
        <dbReference type="EMBL" id="KAK5845332.1"/>
    </source>
</evidence>
<name>A0ABR0R2I3_GOSAR</name>
<comment type="caution">
    <text evidence="1">The sequence shown here is derived from an EMBL/GenBank/DDBJ whole genome shotgun (WGS) entry which is preliminary data.</text>
</comment>
<gene>
    <name evidence="1" type="ORF">PVK06_001503</name>
</gene>
<dbReference type="Proteomes" id="UP001358586">
    <property type="component" value="Chromosome 1"/>
</dbReference>
<protein>
    <submittedName>
        <fullName evidence="1">Uncharacterized protein</fullName>
    </submittedName>
</protein>
<dbReference type="EMBL" id="JARKNE010000001">
    <property type="protein sequence ID" value="KAK5845332.1"/>
    <property type="molecule type" value="Genomic_DNA"/>
</dbReference>